<keyword evidence="3" id="KW-0808">Transferase</keyword>
<evidence type="ECO:0000259" key="5">
    <source>
        <dbReference type="SMART" id="SM00382"/>
    </source>
</evidence>
<evidence type="ECO:0000256" key="2">
    <source>
        <dbReference type="ARBA" id="ARBA00022840"/>
    </source>
</evidence>
<comment type="catalytic activity">
    <reaction evidence="3">
        <text>3'-dephospho-CoA + ATP = ADP + CoA + H(+)</text>
        <dbReference type="Rhea" id="RHEA:18245"/>
        <dbReference type="ChEBI" id="CHEBI:15378"/>
        <dbReference type="ChEBI" id="CHEBI:30616"/>
        <dbReference type="ChEBI" id="CHEBI:57287"/>
        <dbReference type="ChEBI" id="CHEBI:57328"/>
        <dbReference type="ChEBI" id="CHEBI:456216"/>
        <dbReference type="EC" id="2.7.1.24"/>
    </reaction>
</comment>
<organism evidence="6 7">
    <name type="scientific">Corynebacterium heidelbergense</name>
    <dbReference type="NCBI Taxonomy" id="2055947"/>
    <lineage>
        <taxon>Bacteria</taxon>
        <taxon>Bacillati</taxon>
        <taxon>Actinomycetota</taxon>
        <taxon>Actinomycetes</taxon>
        <taxon>Mycobacteriales</taxon>
        <taxon>Corynebacteriaceae</taxon>
        <taxon>Corynebacterium</taxon>
    </lineage>
</organism>
<dbReference type="NCBIfam" id="NF002879">
    <property type="entry name" value="PRK03333.1"/>
    <property type="match status" value="1"/>
</dbReference>
<dbReference type="EC" id="2.7.1.24" evidence="3 4"/>
<accession>A0A364V4D8</accession>
<dbReference type="HAMAP" id="MF_00376">
    <property type="entry name" value="Dephospho_CoA_kinase"/>
    <property type="match status" value="1"/>
</dbReference>
<evidence type="ECO:0000256" key="1">
    <source>
        <dbReference type="ARBA" id="ARBA00022741"/>
    </source>
</evidence>
<name>A0A364V4D8_9CORY</name>
<dbReference type="Gene3D" id="3.40.50.300">
    <property type="entry name" value="P-loop containing nucleotide triphosphate hydrolases"/>
    <property type="match status" value="1"/>
</dbReference>
<keyword evidence="7" id="KW-1185">Reference proteome</keyword>
<sequence length="216" mass="23261">MSPSSSAKPFIIGLTGGIGSGKSTVAARLVERGCFLIDADNIAREIVEPGQPALAELAEKFQGILNADGTLNRAELARQAFATPEATAALNAVTHPRIRARTDELFQQAEREGARVVVYDMPLLIENGETHRVDHVLVVDTPDDLRVERLVQHRGLDEEDARRRIAAQIGRAERLAAADTVLSNAGSKDALLGGVDKFFDDILARTHPGAGTDHRT</sequence>
<dbReference type="PANTHER" id="PTHR10695">
    <property type="entry name" value="DEPHOSPHO-COA KINASE-RELATED"/>
    <property type="match status" value="1"/>
</dbReference>
<gene>
    <name evidence="3" type="primary">coaE</name>
    <name evidence="6" type="ORF">DLJ54_08145</name>
</gene>
<dbReference type="GO" id="GO:0015937">
    <property type="term" value="P:coenzyme A biosynthetic process"/>
    <property type="evidence" value="ECO:0007669"/>
    <property type="project" value="UniProtKB-UniRule"/>
</dbReference>
<evidence type="ECO:0000313" key="6">
    <source>
        <dbReference type="EMBL" id="RAV31476.1"/>
    </source>
</evidence>
<dbReference type="Pfam" id="PF01121">
    <property type="entry name" value="CoaE"/>
    <property type="match status" value="1"/>
</dbReference>
<keyword evidence="2 3" id="KW-0067">ATP-binding</keyword>
<keyword evidence="3 6" id="KW-0418">Kinase</keyword>
<dbReference type="GO" id="GO:0005524">
    <property type="term" value="F:ATP binding"/>
    <property type="evidence" value="ECO:0007669"/>
    <property type="project" value="UniProtKB-UniRule"/>
</dbReference>
<dbReference type="NCBIfam" id="TIGR00152">
    <property type="entry name" value="dephospho-CoA kinase"/>
    <property type="match status" value="1"/>
</dbReference>
<dbReference type="InterPro" id="IPR001977">
    <property type="entry name" value="Depp_CoAkinase"/>
</dbReference>
<evidence type="ECO:0000256" key="3">
    <source>
        <dbReference type="HAMAP-Rule" id="MF_00376"/>
    </source>
</evidence>
<keyword evidence="3" id="KW-0173">Coenzyme A biosynthesis</keyword>
<keyword evidence="1 3" id="KW-0547">Nucleotide-binding</keyword>
<proteinExistence type="inferred from homology"/>
<reference evidence="6 7" key="1">
    <citation type="journal article" date="2018" name="Syst. Appl. Microbiol.">
        <title>Corynebacterium heidelbergense sp. nov., isolated from the preen glands of Egyptian geese (Alopochen aegyptiacus).</title>
        <authorList>
            <person name="Braun M.S."/>
            <person name="Wang E."/>
            <person name="Zimmermann S."/>
            <person name="Wink M."/>
        </authorList>
    </citation>
    <scope>NUCLEOTIDE SEQUENCE [LARGE SCALE GENOMIC DNA]</scope>
    <source>
        <strain evidence="6 7">647</strain>
    </source>
</reference>
<dbReference type="PROSITE" id="PS51219">
    <property type="entry name" value="DPCK"/>
    <property type="match status" value="1"/>
</dbReference>
<dbReference type="Proteomes" id="UP000251577">
    <property type="component" value="Unassembled WGS sequence"/>
</dbReference>
<dbReference type="PANTHER" id="PTHR10695:SF46">
    <property type="entry name" value="BIFUNCTIONAL COENZYME A SYNTHASE-RELATED"/>
    <property type="match status" value="1"/>
</dbReference>
<evidence type="ECO:0000313" key="7">
    <source>
        <dbReference type="Proteomes" id="UP000251577"/>
    </source>
</evidence>
<comment type="caution">
    <text evidence="6">The sequence shown here is derived from an EMBL/GenBank/DDBJ whole genome shotgun (WGS) entry which is preliminary data.</text>
</comment>
<protein>
    <recommendedName>
        <fullName evidence="3 4">Dephospho-CoA kinase</fullName>
        <ecNumber evidence="3 4">2.7.1.24</ecNumber>
    </recommendedName>
    <alternativeName>
        <fullName evidence="3">Dephosphocoenzyme A kinase</fullName>
    </alternativeName>
</protein>
<evidence type="ECO:0000256" key="4">
    <source>
        <dbReference type="NCBIfam" id="TIGR00152"/>
    </source>
</evidence>
<keyword evidence="3" id="KW-0963">Cytoplasm</keyword>
<dbReference type="EMBL" id="QHCV01000089">
    <property type="protein sequence ID" value="RAV31476.1"/>
    <property type="molecule type" value="Genomic_DNA"/>
</dbReference>
<comment type="subcellular location">
    <subcellularLocation>
        <location evidence="3">Cytoplasm</location>
    </subcellularLocation>
</comment>
<dbReference type="UniPathway" id="UPA00241">
    <property type="reaction ID" value="UER00356"/>
</dbReference>
<dbReference type="RefSeq" id="WP_113631236.1">
    <property type="nucleotide sequence ID" value="NZ_QHCV01000089.1"/>
</dbReference>
<comment type="function">
    <text evidence="3">Catalyzes the phosphorylation of the 3'-hydroxyl group of dephosphocoenzyme A to form coenzyme A.</text>
</comment>
<comment type="similarity">
    <text evidence="3">Belongs to the CoaE family.</text>
</comment>
<dbReference type="SUPFAM" id="SSF52540">
    <property type="entry name" value="P-loop containing nucleoside triphosphate hydrolases"/>
    <property type="match status" value="1"/>
</dbReference>
<dbReference type="InterPro" id="IPR027417">
    <property type="entry name" value="P-loop_NTPase"/>
</dbReference>
<dbReference type="CDD" id="cd02022">
    <property type="entry name" value="DPCK"/>
    <property type="match status" value="1"/>
</dbReference>
<feature type="binding site" evidence="3">
    <location>
        <begin position="19"/>
        <end position="24"/>
    </location>
    <ligand>
        <name>ATP</name>
        <dbReference type="ChEBI" id="CHEBI:30616"/>
    </ligand>
</feature>
<dbReference type="GO" id="GO:0004140">
    <property type="term" value="F:dephospho-CoA kinase activity"/>
    <property type="evidence" value="ECO:0007669"/>
    <property type="project" value="UniProtKB-UniRule"/>
</dbReference>
<dbReference type="SMART" id="SM00382">
    <property type="entry name" value="AAA"/>
    <property type="match status" value="1"/>
</dbReference>
<feature type="domain" description="AAA+ ATPase" evidence="5">
    <location>
        <begin position="8"/>
        <end position="143"/>
    </location>
</feature>
<dbReference type="GO" id="GO:0005737">
    <property type="term" value="C:cytoplasm"/>
    <property type="evidence" value="ECO:0007669"/>
    <property type="project" value="UniProtKB-SubCell"/>
</dbReference>
<comment type="pathway">
    <text evidence="3">Cofactor biosynthesis; coenzyme A biosynthesis; CoA from (R)-pantothenate: step 5/5.</text>
</comment>
<dbReference type="InterPro" id="IPR003593">
    <property type="entry name" value="AAA+_ATPase"/>
</dbReference>
<dbReference type="AlphaFoldDB" id="A0A364V4D8"/>